<evidence type="ECO:0000313" key="2">
    <source>
        <dbReference type="EMBL" id="KAK1767602.1"/>
    </source>
</evidence>
<sequence length="251" mass="26757">MRPQNILAAALSFVPLALAHIPHLDDGTHVSIATAWPFPDPVITRVLMLSFDCPSVATYSKVSLNDSSVPLTVGIGIPNITALYDYRPSLWAIGKTVVTPPEYQTDTGRDASGIPNSAAFKPVVPREFNAVEYPTEGSGIFAGFREESSGISGFGTLSINVTASELGDVYLVFQPLEHRRGRAFISLGTAETATPEEGSVRRASGGSLVCGKYYSKDGHVVCSVVRLRSWLELGMRGTTSKLIPSDGVSPS</sequence>
<evidence type="ECO:0000313" key="3">
    <source>
        <dbReference type="Proteomes" id="UP001244011"/>
    </source>
</evidence>
<reference evidence="2" key="1">
    <citation type="submission" date="2023-06" db="EMBL/GenBank/DDBJ databases">
        <title>Genome-scale phylogeny and comparative genomics of the fungal order Sordariales.</title>
        <authorList>
            <consortium name="Lawrence Berkeley National Laboratory"/>
            <person name="Hensen N."/>
            <person name="Bonometti L."/>
            <person name="Westerberg I."/>
            <person name="Brannstrom I.O."/>
            <person name="Guillou S."/>
            <person name="Cros-Aarteil S."/>
            <person name="Calhoun S."/>
            <person name="Haridas S."/>
            <person name="Kuo A."/>
            <person name="Mondo S."/>
            <person name="Pangilinan J."/>
            <person name="Riley R."/>
            <person name="Labutti K."/>
            <person name="Andreopoulos B."/>
            <person name="Lipzen A."/>
            <person name="Chen C."/>
            <person name="Yanf M."/>
            <person name="Daum C."/>
            <person name="Ng V."/>
            <person name="Clum A."/>
            <person name="Steindorff A."/>
            <person name="Ohm R."/>
            <person name="Martin F."/>
            <person name="Silar P."/>
            <person name="Natvig D."/>
            <person name="Lalanne C."/>
            <person name="Gautier V."/>
            <person name="Ament-Velasquez S.L."/>
            <person name="Kruys A."/>
            <person name="Hutchinson M.I."/>
            <person name="Powell A.J."/>
            <person name="Barry K."/>
            <person name="Miller A.N."/>
            <person name="Grigoriev I.V."/>
            <person name="Debuchy R."/>
            <person name="Gladieux P."/>
            <person name="Thoren M.H."/>
            <person name="Johannesson H."/>
        </authorList>
    </citation>
    <scope>NUCLEOTIDE SEQUENCE</scope>
    <source>
        <strain evidence="2">8032-3</strain>
    </source>
</reference>
<feature type="signal peptide" evidence="1">
    <location>
        <begin position="1"/>
        <end position="19"/>
    </location>
</feature>
<accession>A0AAJ0C2P2</accession>
<dbReference type="GeneID" id="85313742"/>
<dbReference type="RefSeq" id="XP_060283815.1">
    <property type="nucleotide sequence ID" value="XM_060430555.1"/>
</dbReference>
<name>A0AAJ0C2P2_9PEZI</name>
<protein>
    <recommendedName>
        <fullName evidence="4">Cellobiose dehydrogenase cytochrome domain-containing protein</fullName>
    </recommendedName>
</protein>
<dbReference type="Proteomes" id="UP001244011">
    <property type="component" value="Unassembled WGS sequence"/>
</dbReference>
<feature type="chain" id="PRO_5042539015" description="Cellobiose dehydrogenase cytochrome domain-containing protein" evidence="1">
    <location>
        <begin position="20"/>
        <end position="251"/>
    </location>
</feature>
<proteinExistence type="predicted"/>
<evidence type="ECO:0008006" key="4">
    <source>
        <dbReference type="Google" id="ProtNLM"/>
    </source>
</evidence>
<evidence type="ECO:0000256" key="1">
    <source>
        <dbReference type="SAM" id="SignalP"/>
    </source>
</evidence>
<keyword evidence="3" id="KW-1185">Reference proteome</keyword>
<keyword evidence="1" id="KW-0732">Signal</keyword>
<dbReference type="AlphaFoldDB" id="A0AAJ0C2P2"/>
<comment type="caution">
    <text evidence="2">The sequence shown here is derived from an EMBL/GenBank/DDBJ whole genome shotgun (WGS) entry which is preliminary data.</text>
</comment>
<gene>
    <name evidence="2" type="ORF">QBC33DRAFT_569923</name>
</gene>
<organism evidence="2 3">
    <name type="scientific">Phialemonium atrogriseum</name>
    <dbReference type="NCBI Taxonomy" id="1093897"/>
    <lineage>
        <taxon>Eukaryota</taxon>
        <taxon>Fungi</taxon>
        <taxon>Dikarya</taxon>
        <taxon>Ascomycota</taxon>
        <taxon>Pezizomycotina</taxon>
        <taxon>Sordariomycetes</taxon>
        <taxon>Sordariomycetidae</taxon>
        <taxon>Cephalothecales</taxon>
        <taxon>Cephalothecaceae</taxon>
        <taxon>Phialemonium</taxon>
    </lineage>
</organism>
<dbReference type="EMBL" id="MU839008">
    <property type="protein sequence ID" value="KAK1767602.1"/>
    <property type="molecule type" value="Genomic_DNA"/>
</dbReference>